<keyword evidence="1" id="KW-0472">Membrane</keyword>
<keyword evidence="3" id="KW-1185">Reference proteome</keyword>
<feature type="transmembrane region" description="Helical" evidence="1">
    <location>
        <begin position="61"/>
        <end position="82"/>
    </location>
</feature>
<evidence type="ECO:0000313" key="3">
    <source>
        <dbReference type="Proteomes" id="UP000187550"/>
    </source>
</evidence>
<dbReference type="InterPro" id="IPR010699">
    <property type="entry name" value="DUF1275"/>
</dbReference>
<feature type="transmembrane region" description="Helical" evidence="1">
    <location>
        <begin position="175"/>
        <end position="194"/>
    </location>
</feature>
<keyword evidence="1" id="KW-1133">Transmembrane helix</keyword>
<dbReference type="Proteomes" id="UP000187550">
    <property type="component" value="Unassembled WGS sequence"/>
</dbReference>
<protein>
    <submittedName>
        <fullName evidence="2">Uncharacterized membrane protein YoaK, UPF0700 family</fullName>
    </submittedName>
</protein>
<dbReference type="Pfam" id="PF06912">
    <property type="entry name" value="DUF1275"/>
    <property type="match status" value="1"/>
</dbReference>
<dbReference type="PANTHER" id="PTHR37314">
    <property type="entry name" value="SLR0142 PROTEIN"/>
    <property type="match status" value="1"/>
</dbReference>
<feature type="transmembrane region" description="Helical" evidence="1">
    <location>
        <begin position="12"/>
        <end position="31"/>
    </location>
</feature>
<evidence type="ECO:0000313" key="2">
    <source>
        <dbReference type="EMBL" id="SIT88947.1"/>
    </source>
</evidence>
<dbReference type="EMBL" id="FTPL01000003">
    <property type="protein sequence ID" value="SIT88947.1"/>
    <property type="molecule type" value="Genomic_DNA"/>
</dbReference>
<dbReference type="PANTHER" id="PTHR37314:SF4">
    <property type="entry name" value="UPF0700 TRANSMEMBRANE PROTEIN YOAK"/>
    <property type="match status" value="1"/>
</dbReference>
<dbReference type="AlphaFoldDB" id="A0A1U7PPP7"/>
<gene>
    <name evidence="2" type="ORF">SAMN05428946_2347</name>
</gene>
<name>A0A1U7PPP7_9BACI</name>
<keyword evidence="1" id="KW-0812">Transmembrane</keyword>
<accession>A0A1U7PPP7</accession>
<feature type="transmembrane region" description="Helical" evidence="1">
    <location>
        <begin position="200"/>
        <end position="218"/>
    </location>
</feature>
<feature type="transmembrane region" description="Helical" evidence="1">
    <location>
        <begin position="102"/>
        <end position="126"/>
    </location>
</feature>
<organism evidence="2 3">
    <name type="scientific">Edaphobacillus lindanitolerans</name>
    <dbReference type="NCBI Taxonomy" id="550447"/>
    <lineage>
        <taxon>Bacteria</taxon>
        <taxon>Bacillati</taxon>
        <taxon>Bacillota</taxon>
        <taxon>Bacilli</taxon>
        <taxon>Bacillales</taxon>
        <taxon>Bacillaceae</taxon>
        <taxon>Edaphobacillus</taxon>
    </lineage>
</organism>
<proteinExistence type="predicted"/>
<dbReference type="RefSeq" id="WP_084186670.1">
    <property type="nucleotide sequence ID" value="NZ_FTPL01000003.1"/>
</dbReference>
<dbReference type="OrthoDB" id="7057004at2"/>
<sequence length="228" mass="24746">MTAQPAYSQRVLTLLTGFATFLMGFIDAYTYMEHNGVFVSAQTGNIIVFSAKMFSGDWHEAAGHITVFAGFAAGAFIGEAIIERSGGGSLGKYRTFLLAQGVLLLGLAIFQHAIGQSIMVFALGLLSGYELSVFRKIGSTTINNGIMTGNTKNMMNKLYRAVFDRDREAGRDFRNLLIGLVLFILGVGTGALVVGRDEQLILWLAFVSNGLLFVWLLAAGKRKKTGER</sequence>
<reference evidence="3" key="1">
    <citation type="submission" date="2017-01" db="EMBL/GenBank/DDBJ databases">
        <authorList>
            <person name="Varghese N."/>
            <person name="Submissions S."/>
        </authorList>
    </citation>
    <scope>NUCLEOTIDE SEQUENCE [LARGE SCALE GENOMIC DNA]</scope>
    <source>
        <strain evidence="3">MNA4</strain>
    </source>
</reference>
<dbReference type="STRING" id="550447.SAMN05428946_2347"/>
<evidence type="ECO:0000256" key="1">
    <source>
        <dbReference type="SAM" id="Phobius"/>
    </source>
</evidence>